<comment type="caution">
    <text evidence="1">The sequence shown here is derived from an EMBL/GenBank/DDBJ whole genome shotgun (WGS) entry which is preliminary data.</text>
</comment>
<sequence>MRLDHRAYGRRRLRRLAAVKRPRADAYGRCAQLVTAAA</sequence>
<dbReference type="Proteomes" id="UP001154015">
    <property type="component" value="Unassembled WGS sequence"/>
</dbReference>
<gene>
    <name evidence="1" type="ORF">SGL43_07393</name>
</gene>
<name>A0ABM9H9H4_STRGL</name>
<dbReference type="EMBL" id="CAKXYP010000041">
    <property type="protein sequence ID" value="CAH9420335.1"/>
    <property type="molecule type" value="Genomic_DNA"/>
</dbReference>
<keyword evidence="2" id="KW-1185">Reference proteome</keyword>
<protein>
    <submittedName>
        <fullName evidence="1">Uncharacterized protein</fullName>
    </submittedName>
</protein>
<accession>A0ABM9H9H4</accession>
<reference evidence="1" key="1">
    <citation type="submission" date="2022-03" db="EMBL/GenBank/DDBJ databases">
        <authorList>
            <person name="Leyn A S."/>
        </authorList>
    </citation>
    <scope>NUCLEOTIDE SEQUENCE</scope>
    <source>
        <strain evidence="1">Streptomyces globisporus 4-3</strain>
    </source>
</reference>
<evidence type="ECO:0000313" key="2">
    <source>
        <dbReference type="Proteomes" id="UP001154015"/>
    </source>
</evidence>
<organism evidence="1 2">
    <name type="scientific">Streptomyces globisporus</name>
    <dbReference type="NCBI Taxonomy" id="1908"/>
    <lineage>
        <taxon>Bacteria</taxon>
        <taxon>Bacillati</taxon>
        <taxon>Actinomycetota</taxon>
        <taxon>Actinomycetes</taxon>
        <taxon>Kitasatosporales</taxon>
        <taxon>Streptomycetaceae</taxon>
        <taxon>Streptomyces</taxon>
    </lineage>
</organism>
<proteinExistence type="predicted"/>
<evidence type="ECO:0000313" key="1">
    <source>
        <dbReference type="EMBL" id="CAH9420335.1"/>
    </source>
</evidence>